<keyword evidence="1" id="KW-0378">Hydrolase</keyword>
<organism evidence="1 2">
    <name type="scientific">Corynebacterium silvaticum</name>
    <dbReference type="NCBI Taxonomy" id="2320431"/>
    <lineage>
        <taxon>Bacteria</taxon>
        <taxon>Bacillati</taxon>
        <taxon>Actinomycetota</taxon>
        <taxon>Actinomycetes</taxon>
        <taxon>Mycobacteriales</taxon>
        <taxon>Corynebacteriaceae</taxon>
        <taxon>Corynebacterium</taxon>
    </lineage>
</organism>
<name>A0ACD4PYJ7_9CORY</name>
<reference evidence="1 2" key="3">
    <citation type="journal article" date="2020" name="Int. J. Syst. Evol. Microbiol.">
        <title>Corynebacterium silvaticum sp. nov., a unique group of NTTB corynebacteria in wild boar and roe deer.</title>
        <authorList>
            <person name="Dangel A."/>
            <person name="Berger A."/>
            <person name="Rau J."/>
            <person name="Eisenberg T."/>
            <person name="Kampfer P."/>
            <person name="Margos G."/>
            <person name="Contzen M."/>
            <person name="Busse H.J."/>
            <person name="Konrad R."/>
            <person name="Peters M."/>
            <person name="Sting R."/>
            <person name="Sing A."/>
        </authorList>
    </citation>
    <scope>NUCLEOTIDE SEQUENCE [LARGE SCALE GENOMIC DNA]</scope>
    <source>
        <strain evidence="1 2">PO100/5</strain>
    </source>
</reference>
<evidence type="ECO:0000313" key="2">
    <source>
        <dbReference type="Proteomes" id="UP000195652"/>
    </source>
</evidence>
<keyword evidence="2" id="KW-1185">Reference proteome</keyword>
<evidence type="ECO:0000313" key="1">
    <source>
        <dbReference type="EMBL" id="WCV10732.1"/>
    </source>
</evidence>
<accession>A0ACD4PYJ7</accession>
<dbReference type="Proteomes" id="UP000195652">
    <property type="component" value="Chromosome"/>
</dbReference>
<reference evidence="1 2" key="1">
    <citation type="journal article" date="2014" name="BMC Vet. Res.">
        <title>First report of Corynebacterium pseudotuberculosis from caseous lymphadenitis lesions in Black Alentejano pig (Sus scrofa domesticus).</title>
        <authorList>
            <person name="Oliveira M."/>
            <person name="Barroco C."/>
            <person name="Mottola C."/>
            <person name="Santos R."/>
            <person name="Lemsaddek A."/>
            <person name="Tavares L."/>
            <person name="Semedo-Lemsaddek T."/>
        </authorList>
    </citation>
    <scope>NUCLEOTIDE SEQUENCE [LARGE SCALE GENOMIC DNA]</scope>
    <source>
        <strain evidence="1 2">PO100/5</strain>
    </source>
</reference>
<dbReference type="EC" id="3.4.21.-" evidence="1"/>
<dbReference type="EMBL" id="CP021417">
    <property type="protein sequence ID" value="WCV10732.1"/>
    <property type="molecule type" value="Genomic_DNA"/>
</dbReference>
<gene>
    <name evidence="1" type="ORF">CBE74_12260</name>
</gene>
<proteinExistence type="predicted"/>
<reference evidence="1 2" key="2">
    <citation type="journal article" date="2020" name="Antonie Van Leeuwenhoek">
        <title>Phylogenomic characterisation of a novel corynebacterial species pathogenic to animals.</title>
        <authorList>
            <person name="Moller J."/>
            <person name="Musella L."/>
            <person name="Melnikov V."/>
            <person name="Geissdorfer W."/>
            <person name="Burkovski A."/>
            <person name="Sangal V."/>
        </authorList>
    </citation>
    <scope>NUCLEOTIDE SEQUENCE [LARGE SCALE GENOMIC DNA]</scope>
    <source>
        <strain evidence="1 2">PO100/5</strain>
    </source>
</reference>
<protein>
    <submittedName>
        <fullName evidence="1">Trypsin-like serine protease</fullName>
        <ecNumber evidence="1">3.4.21.-</ecNumber>
    </submittedName>
</protein>
<sequence length="198" mass="21252">MAVKSIGKTTHRGPAIEAYHTDGSNTQAGDSGGPLFVNSKVVGVASHKAVSYQVPWVNYSQLYGLENEITQIKNTAVGSETDQGPREQQWNESTREMEDVDPSESPEFLADAEETTEQSSVPEIREEDLLNAEAEIEKPETELTVPAPTDRSIDAGEGHTPPRQETKGIAGIILGVLAGLGGFGALIAFLINYMKGLI</sequence>
<reference evidence="1 2" key="4">
    <citation type="journal article" date="2020" name="PLoS ONE">
        <title>Taxonomic classification of strain PO100/5 shows a broader geographic distribution and genetic markers of the recently described Corynebacterium silvaticum.</title>
        <authorList>
            <person name="Viana M.V.C."/>
            <person name="Profeta R."/>
            <person name="da Silva A.L."/>
            <person name="Hurtado R."/>
            <person name="Cerqueira J.C."/>
            <person name="Ribeiro B.F.S."/>
            <person name="Almeida M.O."/>
            <person name="Morais-Rodrigues F."/>
            <person name="Soares S.C."/>
            <person name="Oliveira M."/>
            <person name="Tavares L."/>
            <person name="Figueiredo H."/>
            <person name="Wattam A.R."/>
            <person name="Barh D."/>
            <person name="Ghosh P."/>
            <person name="Silva A."/>
            <person name="Azevedo V."/>
        </authorList>
    </citation>
    <scope>NUCLEOTIDE SEQUENCE [LARGE SCALE GENOMIC DNA]</scope>
    <source>
        <strain evidence="1 2">PO100/5</strain>
    </source>
</reference>